<feature type="domain" description="CCHC-type" evidence="3">
    <location>
        <begin position="247"/>
        <end position="260"/>
    </location>
</feature>
<protein>
    <recommendedName>
        <fullName evidence="3">CCHC-type domain-containing protein</fullName>
    </recommendedName>
</protein>
<dbReference type="EMBL" id="JAANIT010001549">
    <property type="protein sequence ID" value="KAG1539773.1"/>
    <property type="molecule type" value="Genomic_DNA"/>
</dbReference>
<reference evidence="4" key="1">
    <citation type="journal article" date="2020" name="Microb. Genom.">
        <title>Genetic diversity of clinical and environmental Mucorales isolates obtained from an investigation of mucormycosis cases among solid organ transplant recipients.</title>
        <authorList>
            <person name="Nguyen M.H."/>
            <person name="Kaul D."/>
            <person name="Muto C."/>
            <person name="Cheng S.J."/>
            <person name="Richter R.A."/>
            <person name="Bruno V.M."/>
            <person name="Liu G."/>
            <person name="Beyhan S."/>
            <person name="Sundermann A.J."/>
            <person name="Mounaud S."/>
            <person name="Pasculle A.W."/>
            <person name="Nierman W.C."/>
            <person name="Driscoll E."/>
            <person name="Cumbie R."/>
            <person name="Clancy C.J."/>
            <person name="Dupont C.L."/>
        </authorList>
    </citation>
    <scope>NUCLEOTIDE SEQUENCE</scope>
    <source>
        <strain evidence="4">GL16</strain>
    </source>
</reference>
<dbReference type="Proteomes" id="UP000717996">
    <property type="component" value="Unassembled WGS sequence"/>
</dbReference>
<dbReference type="GO" id="GO:0008270">
    <property type="term" value="F:zinc ion binding"/>
    <property type="evidence" value="ECO:0007669"/>
    <property type="project" value="UniProtKB-KW"/>
</dbReference>
<keyword evidence="1" id="KW-0479">Metal-binding</keyword>
<dbReference type="PROSITE" id="PS50158">
    <property type="entry name" value="ZF_CCHC"/>
    <property type="match status" value="1"/>
</dbReference>
<feature type="region of interest" description="Disordered" evidence="2">
    <location>
        <begin position="324"/>
        <end position="361"/>
    </location>
</feature>
<proteinExistence type="predicted"/>
<dbReference type="AlphaFoldDB" id="A0A9P6Y571"/>
<dbReference type="SUPFAM" id="SSF57756">
    <property type="entry name" value="Retrovirus zinc finger-like domains"/>
    <property type="match status" value="1"/>
</dbReference>
<dbReference type="GO" id="GO:0003676">
    <property type="term" value="F:nucleic acid binding"/>
    <property type="evidence" value="ECO:0007669"/>
    <property type="project" value="InterPro"/>
</dbReference>
<name>A0A9P6Y571_RHIOR</name>
<dbReference type="SMART" id="SM00343">
    <property type="entry name" value="ZnF_C2HC"/>
    <property type="match status" value="2"/>
</dbReference>
<feature type="compositionally biased region" description="Polar residues" evidence="2">
    <location>
        <begin position="333"/>
        <end position="361"/>
    </location>
</feature>
<evidence type="ECO:0000256" key="2">
    <source>
        <dbReference type="SAM" id="MobiDB-lite"/>
    </source>
</evidence>
<dbReference type="InterPro" id="IPR036875">
    <property type="entry name" value="Znf_CCHC_sf"/>
</dbReference>
<gene>
    <name evidence="4" type="ORF">G6F51_008932</name>
</gene>
<keyword evidence="1" id="KW-0863">Zinc-finger</keyword>
<keyword evidence="1" id="KW-0862">Zinc</keyword>
<evidence type="ECO:0000256" key="1">
    <source>
        <dbReference type="PROSITE-ProRule" id="PRU00047"/>
    </source>
</evidence>
<accession>A0A9P6Y571</accession>
<evidence type="ECO:0000313" key="5">
    <source>
        <dbReference type="Proteomes" id="UP000717996"/>
    </source>
</evidence>
<dbReference type="Gene3D" id="4.10.60.10">
    <property type="entry name" value="Zinc finger, CCHC-type"/>
    <property type="match status" value="1"/>
</dbReference>
<feature type="region of interest" description="Disordered" evidence="2">
    <location>
        <begin position="434"/>
        <end position="458"/>
    </location>
</feature>
<sequence>MIPQLFPAHQRAPNQMPNNLSPLVYVPNVPSLSPSTNSSSEISQDAVPVVIDTVYWGVSQSPNSLFFNVTNRKESERTLYEFAFYQFQDFIGQLVHRSGANCYLEINFDDEENKNEAIAKSLQFDNGHIIIRPAVSLTPELLAGLTATLSNYGVKCDVGIIRDVDTGIFLGSGYATLEIIPTLVSEGQPPFLELSHVLTWIDSEISRCDKIFIHAHWNGMSVYCKYCHKIGHNTAACPASPSGRRVCYRCLERGHLGADCLLKKTGLKRSRQGKPVAKGVSPSFLQPNIESTTDILSDSPVFPTQTAQTGKEATVLMTRESLHPDPTAIDATDGSSAPPISNQSALTSSARPKYASTSATFSDPEIDITTADGLATSMECDEPFSFDDSSMDSSPASVDGSIRMVIDNTSSLSMQEDVPQGDFSTTTPTTELINNAVSSSKILRRTPRTPKPVNRIDL</sequence>
<dbReference type="InterPro" id="IPR001878">
    <property type="entry name" value="Znf_CCHC"/>
</dbReference>
<evidence type="ECO:0000313" key="4">
    <source>
        <dbReference type="EMBL" id="KAG1539773.1"/>
    </source>
</evidence>
<evidence type="ECO:0000259" key="3">
    <source>
        <dbReference type="PROSITE" id="PS50158"/>
    </source>
</evidence>
<comment type="caution">
    <text evidence="4">The sequence shown here is derived from an EMBL/GenBank/DDBJ whole genome shotgun (WGS) entry which is preliminary data.</text>
</comment>
<organism evidence="4 5">
    <name type="scientific">Rhizopus oryzae</name>
    <name type="common">Mucormycosis agent</name>
    <name type="synonym">Rhizopus arrhizus var. delemar</name>
    <dbReference type="NCBI Taxonomy" id="64495"/>
    <lineage>
        <taxon>Eukaryota</taxon>
        <taxon>Fungi</taxon>
        <taxon>Fungi incertae sedis</taxon>
        <taxon>Mucoromycota</taxon>
        <taxon>Mucoromycotina</taxon>
        <taxon>Mucoromycetes</taxon>
        <taxon>Mucorales</taxon>
        <taxon>Mucorineae</taxon>
        <taxon>Rhizopodaceae</taxon>
        <taxon>Rhizopus</taxon>
    </lineage>
</organism>